<keyword evidence="2" id="KW-1185">Reference proteome</keyword>
<protein>
    <recommendedName>
        <fullName evidence="3">Aminotransferase-like plant mobile domain-containing protein</fullName>
    </recommendedName>
</protein>
<reference evidence="1 2" key="1">
    <citation type="submission" date="2019-01" db="EMBL/GenBank/DDBJ databases">
        <title>Sequencing of cultivated peanut Arachis hypogaea provides insights into genome evolution and oil improvement.</title>
        <authorList>
            <person name="Chen X."/>
        </authorList>
    </citation>
    <scope>NUCLEOTIDE SEQUENCE [LARGE SCALE GENOMIC DNA]</scope>
    <source>
        <strain evidence="2">cv. Fuhuasheng</strain>
        <tissue evidence="1">Leaves</tissue>
    </source>
</reference>
<name>A0A445APC1_ARAHY</name>
<organism evidence="1 2">
    <name type="scientific">Arachis hypogaea</name>
    <name type="common">Peanut</name>
    <dbReference type="NCBI Taxonomy" id="3818"/>
    <lineage>
        <taxon>Eukaryota</taxon>
        <taxon>Viridiplantae</taxon>
        <taxon>Streptophyta</taxon>
        <taxon>Embryophyta</taxon>
        <taxon>Tracheophyta</taxon>
        <taxon>Spermatophyta</taxon>
        <taxon>Magnoliopsida</taxon>
        <taxon>eudicotyledons</taxon>
        <taxon>Gunneridae</taxon>
        <taxon>Pentapetalae</taxon>
        <taxon>rosids</taxon>
        <taxon>fabids</taxon>
        <taxon>Fabales</taxon>
        <taxon>Fabaceae</taxon>
        <taxon>Papilionoideae</taxon>
        <taxon>50 kb inversion clade</taxon>
        <taxon>dalbergioids sensu lato</taxon>
        <taxon>Dalbergieae</taxon>
        <taxon>Pterocarpus clade</taxon>
        <taxon>Arachis</taxon>
    </lineage>
</organism>
<dbReference type="EMBL" id="SDMP01000011">
    <property type="protein sequence ID" value="RYR28279.1"/>
    <property type="molecule type" value="Genomic_DNA"/>
</dbReference>
<accession>A0A445APC1</accession>
<sequence length="141" mass="15811">MEGGRPIWKWFQKLFGELSPLNKLFGDKSANRVHIQWLPFVANLDDVGSYSQGSAALAWLYRCMCQENKDDSVLSIDRVPDPGPSVEFLDWWHRVTHMVLSPRTAFADPRPEEEAGWDGGGIGEHRVRRASARRMGAGGGT</sequence>
<gene>
    <name evidence="1" type="ORF">Ahy_B01g052398</name>
</gene>
<dbReference type="Proteomes" id="UP000289738">
    <property type="component" value="Chromosome B01"/>
</dbReference>
<evidence type="ECO:0000313" key="1">
    <source>
        <dbReference type="EMBL" id="RYR28279.1"/>
    </source>
</evidence>
<evidence type="ECO:0000313" key="2">
    <source>
        <dbReference type="Proteomes" id="UP000289738"/>
    </source>
</evidence>
<proteinExistence type="predicted"/>
<comment type="caution">
    <text evidence="1">The sequence shown here is derived from an EMBL/GenBank/DDBJ whole genome shotgun (WGS) entry which is preliminary data.</text>
</comment>
<dbReference type="AlphaFoldDB" id="A0A445APC1"/>
<evidence type="ECO:0008006" key="3">
    <source>
        <dbReference type="Google" id="ProtNLM"/>
    </source>
</evidence>